<evidence type="ECO:0008006" key="4">
    <source>
        <dbReference type="Google" id="ProtNLM"/>
    </source>
</evidence>
<organism evidence="2 3">
    <name type="scientific">Candidatus Litorirhabdus singularis</name>
    <dbReference type="NCBI Taxonomy" id="2518993"/>
    <lineage>
        <taxon>Bacteria</taxon>
        <taxon>Pseudomonadati</taxon>
        <taxon>Pseudomonadota</taxon>
        <taxon>Gammaproteobacteria</taxon>
        <taxon>Cellvibrionales</taxon>
        <taxon>Halieaceae</taxon>
        <taxon>Candidatus Litorirhabdus</taxon>
    </lineage>
</organism>
<keyword evidence="3" id="KW-1185">Reference proteome</keyword>
<dbReference type="EMBL" id="SHNN01000003">
    <property type="protein sequence ID" value="MCX2982490.1"/>
    <property type="molecule type" value="Genomic_DNA"/>
</dbReference>
<comment type="caution">
    <text evidence="2">The sequence shown here is derived from an EMBL/GenBank/DDBJ whole genome shotgun (WGS) entry which is preliminary data.</text>
</comment>
<keyword evidence="1" id="KW-0812">Transmembrane</keyword>
<proteinExistence type="predicted"/>
<evidence type="ECO:0000313" key="2">
    <source>
        <dbReference type="EMBL" id="MCX2982490.1"/>
    </source>
</evidence>
<sequence>MKRTLQDWANLAGIIGNVAIIVSLLFVGLQISDTTKEMRAETAHNATAALQTWYNEVGTNEQAAKVFRKGMNDASSLSKDEALQFIMSVHSVMLAYQSIYFLGIEGTLDSDMNIAMSSALEAAVPTQGFRWYWQQRGRHFTNEFRGFVDQIIAAHPNGGAEVYK</sequence>
<evidence type="ECO:0000313" key="3">
    <source>
        <dbReference type="Proteomes" id="UP001143362"/>
    </source>
</evidence>
<evidence type="ECO:0000256" key="1">
    <source>
        <dbReference type="SAM" id="Phobius"/>
    </source>
</evidence>
<dbReference type="Proteomes" id="UP001143362">
    <property type="component" value="Unassembled WGS sequence"/>
</dbReference>
<name>A0ABT3TL42_9GAMM</name>
<keyword evidence="1" id="KW-0472">Membrane</keyword>
<protein>
    <recommendedName>
        <fullName evidence="4">DUF4760 domain-containing protein</fullName>
    </recommendedName>
</protein>
<keyword evidence="1" id="KW-1133">Transmembrane helix</keyword>
<dbReference type="RefSeq" id="WP_279246506.1">
    <property type="nucleotide sequence ID" value="NZ_SHNN01000003.1"/>
</dbReference>
<accession>A0ABT3TL42</accession>
<reference evidence="2" key="1">
    <citation type="submission" date="2019-02" db="EMBL/GenBank/DDBJ databases">
        <authorList>
            <person name="Li S.-H."/>
        </authorList>
    </citation>
    <scope>NUCLEOTIDE SEQUENCE</scope>
    <source>
        <strain evidence="2">IMCC14734</strain>
    </source>
</reference>
<feature type="transmembrane region" description="Helical" evidence="1">
    <location>
        <begin position="12"/>
        <end position="29"/>
    </location>
</feature>
<gene>
    <name evidence="2" type="ORF">EYC98_16630</name>
</gene>